<dbReference type="Proteomes" id="UP001529275">
    <property type="component" value="Unassembled WGS sequence"/>
</dbReference>
<dbReference type="RefSeq" id="WP_168082706.1">
    <property type="nucleotide sequence ID" value="NZ_JAUDCK010000008.1"/>
</dbReference>
<accession>A0ABT7UH01</accession>
<proteinExistence type="predicted"/>
<keyword evidence="2" id="KW-0812">Transmembrane</keyword>
<evidence type="ECO:0000256" key="1">
    <source>
        <dbReference type="ARBA" id="ARBA00023125"/>
    </source>
</evidence>
<dbReference type="SUPFAM" id="SSF47413">
    <property type="entry name" value="lambda repressor-like DNA-binding domains"/>
    <property type="match status" value="1"/>
</dbReference>
<reference evidence="5" key="1">
    <citation type="submission" date="2023-06" db="EMBL/GenBank/DDBJ databases">
        <title>Identification and characterization of horizontal gene transfer across gut microbiota members of farm animals based on homology search.</title>
        <authorList>
            <person name="Zeman M."/>
            <person name="Kubasova T."/>
            <person name="Jahodarova E."/>
            <person name="Nykrynova M."/>
            <person name="Rychlik I."/>
        </authorList>
    </citation>
    <scope>NUCLEOTIDE SEQUENCE [LARGE SCALE GENOMIC DNA]</scope>
    <source>
        <strain evidence="5">ET341</strain>
    </source>
</reference>
<dbReference type="Gene3D" id="1.10.260.40">
    <property type="entry name" value="lambda repressor-like DNA-binding domains"/>
    <property type="match status" value="1"/>
</dbReference>
<keyword evidence="2" id="KW-0472">Membrane</keyword>
<comment type="caution">
    <text evidence="4">The sequence shown here is derived from an EMBL/GenBank/DDBJ whole genome shotgun (WGS) entry which is preliminary data.</text>
</comment>
<keyword evidence="2" id="KW-1133">Transmembrane helix</keyword>
<dbReference type="PANTHER" id="PTHR46558:SF13">
    <property type="entry name" value="HTH-TYPE TRANSCRIPTIONAL REGULATOR IMMR"/>
    <property type="match status" value="1"/>
</dbReference>
<gene>
    <name evidence="4" type="ORF">QUV98_03715</name>
</gene>
<sequence>MNIADRIQHLRKVKGISQEELANQIGVSRQSVSKWESEQTLPDIEKIILLSDFFEVTTDYLLKGIEPTPCESISTHEKPNGVIFTIVATTMNALGLIVAAMIWNEKQTAIATLTGLILIIFGCMIYGIGMVISDQSSQTKAKQLFWSINIWTLTFIPLSMAYNIMTSGLGTAPYPLLDASYVGFILFWMIYIMLGSIVNLLIYKQRA</sequence>
<dbReference type="InterPro" id="IPR010982">
    <property type="entry name" value="Lambda_DNA-bd_dom_sf"/>
</dbReference>
<name>A0ABT7UH01_9FIRM</name>
<keyword evidence="1" id="KW-0238">DNA-binding</keyword>
<dbReference type="InterPro" id="IPR001387">
    <property type="entry name" value="Cro/C1-type_HTH"/>
</dbReference>
<feature type="transmembrane region" description="Helical" evidence="2">
    <location>
        <begin position="82"/>
        <end position="103"/>
    </location>
</feature>
<dbReference type="Pfam" id="PF01381">
    <property type="entry name" value="HTH_3"/>
    <property type="match status" value="1"/>
</dbReference>
<feature type="domain" description="HTH cro/C1-type" evidence="3">
    <location>
        <begin position="7"/>
        <end position="61"/>
    </location>
</feature>
<dbReference type="PANTHER" id="PTHR46558">
    <property type="entry name" value="TRACRIPTIONAL REGULATORY PROTEIN-RELATED-RELATED"/>
    <property type="match status" value="1"/>
</dbReference>
<feature type="transmembrane region" description="Helical" evidence="2">
    <location>
        <begin position="109"/>
        <end position="132"/>
    </location>
</feature>
<feature type="transmembrane region" description="Helical" evidence="2">
    <location>
        <begin position="185"/>
        <end position="203"/>
    </location>
</feature>
<dbReference type="SMART" id="SM00530">
    <property type="entry name" value="HTH_XRE"/>
    <property type="match status" value="1"/>
</dbReference>
<evidence type="ECO:0000313" key="4">
    <source>
        <dbReference type="EMBL" id="MDM8195424.1"/>
    </source>
</evidence>
<dbReference type="CDD" id="cd00093">
    <property type="entry name" value="HTH_XRE"/>
    <property type="match status" value="1"/>
</dbReference>
<organism evidence="4 5">
    <name type="scientific">Massilimicrobiota timonensis</name>
    <dbReference type="NCBI Taxonomy" id="1776392"/>
    <lineage>
        <taxon>Bacteria</taxon>
        <taxon>Bacillati</taxon>
        <taxon>Bacillota</taxon>
        <taxon>Erysipelotrichia</taxon>
        <taxon>Erysipelotrichales</taxon>
        <taxon>Erysipelotrichaceae</taxon>
        <taxon>Massilimicrobiota</taxon>
    </lineage>
</organism>
<dbReference type="PROSITE" id="PS50943">
    <property type="entry name" value="HTH_CROC1"/>
    <property type="match status" value="1"/>
</dbReference>
<keyword evidence="5" id="KW-1185">Reference proteome</keyword>
<dbReference type="EMBL" id="JAUDCK010000008">
    <property type="protein sequence ID" value="MDM8195424.1"/>
    <property type="molecule type" value="Genomic_DNA"/>
</dbReference>
<evidence type="ECO:0000259" key="3">
    <source>
        <dbReference type="PROSITE" id="PS50943"/>
    </source>
</evidence>
<feature type="transmembrane region" description="Helical" evidence="2">
    <location>
        <begin position="144"/>
        <end position="165"/>
    </location>
</feature>
<evidence type="ECO:0000256" key="2">
    <source>
        <dbReference type="SAM" id="Phobius"/>
    </source>
</evidence>
<evidence type="ECO:0000313" key="5">
    <source>
        <dbReference type="Proteomes" id="UP001529275"/>
    </source>
</evidence>
<protein>
    <submittedName>
        <fullName evidence="4">Helix-turn-helix transcriptional regulator</fullName>
    </submittedName>
</protein>